<proteinExistence type="predicted"/>
<reference evidence="2" key="1">
    <citation type="submission" date="2014-09" db="EMBL/GenBank/DDBJ databases">
        <authorList>
            <person name="Magalhaes I.L.F."/>
            <person name="Oliveira U."/>
            <person name="Santos F.R."/>
            <person name="Vidigal T.H.D.A."/>
            <person name="Brescovit A.D."/>
            <person name="Santos A.J."/>
        </authorList>
    </citation>
    <scope>NUCLEOTIDE SEQUENCE</scope>
    <source>
        <tissue evidence="2">Shoot tissue taken approximately 20 cm above the soil surface</tissue>
    </source>
</reference>
<name>A0A0A9EDG1_ARUDO</name>
<evidence type="ECO:0000256" key="1">
    <source>
        <dbReference type="SAM" id="MobiDB-lite"/>
    </source>
</evidence>
<protein>
    <submittedName>
        <fullName evidence="2">Uncharacterized protein</fullName>
    </submittedName>
</protein>
<dbReference type="EMBL" id="GBRH01201975">
    <property type="protein sequence ID" value="JAD95920.1"/>
    <property type="molecule type" value="Transcribed_RNA"/>
</dbReference>
<evidence type="ECO:0000313" key="2">
    <source>
        <dbReference type="EMBL" id="JAD95920.1"/>
    </source>
</evidence>
<dbReference type="AlphaFoldDB" id="A0A0A9EDG1"/>
<feature type="compositionally biased region" description="Polar residues" evidence="1">
    <location>
        <begin position="1"/>
        <end position="17"/>
    </location>
</feature>
<feature type="region of interest" description="Disordered" evidence="1">
    <location>
        <begin position="1"/>
        <end position="76"/>
    </location>
</feature>
<organism evidence="2">
    <name type="scientific">Arundo donax</name>
    <name type="common">Giant reed</name>
    <name type="synonym">Donax arundinaceus</name>
    <dbReference type="NCBI Taxonomy" id="35708"/>
    <lineage>
        <taxon>Eukaryota</taxon>
        <taxon>Viridiplantae</taxon>
        <taxon>Streptophyta</taxon>
        <taxon>Embryophyta</taxon>
        <taxon>Tracheophyta</taxon>
        <taxon>Spermatophyta</taxon>
        <taxon>Magnoliopsida</taxon>
        <taxon>Liliopsida</taxon>
        <taxon>Poales</taxon>
        <taxon>Poaceae</taxon>
        <taxon>PACMAD clade</taxon>
        <taxon>Arundinoideae</taxon>
        <taxon>Arundineae</taxon>
        <taxon>Arundo</taxon>
    </lineage>
</organism>
<accession>A0A0A9EDG1</accession>
<reference evidence="2" key="2">
    <citation type="journal article" date="2015" name="Data Brief">
        <title>Shoot transcriptome of the giant reed, Arundo donax.</title>
        <authorList>
            <person name="Barrero R.A."/>
            <person name="Guerrero F.D."/>
            <person name="Moolhuijzen P."/>
            <person name="Goolsby J.A."/>
            <person name="Tidwell J."/>
            <person name="Bellgard S.E."/>
            <person name="Bellgard M.I."/>
        </authorList>
    </citation>
    <scope>NUCLEOTIDE SEQUENCE</scope>
    <source>
        <tissue evidence="2">Shoot tissue taken approximately 20 cm above the soil surface</tissue>
    </source>
</reference>
<sequence>MPCSTTQPGLCHYSSSAGHGGRSDEATSSRNGGRFLASRHRKRSPSDFLSSGSAQSGSGTPARNCSNAGIGRKDFT</sequence>
<feature type="compositionally biased region" description="Polar residues" evidence="1">
    <location>
        <begin position="47"/>
        <end position="67"/>
    </location>
</feature>